<comment type="caution">
    <text evidence="3">The sequence shown here is derived from an EMBL/GenBank/DDBJ whole genome shotgun (WGS) entry which is preliminary data.</text>
</comment>
<proteinExistence type="inferred from homology"/>
<evidence type="ECO:0000256" key="1">
    <source>
        <dbReference type="ARBA" id="ARBA00038310"/>
    </source>
</evidence>
<organism evidence="3 4">
    <name type="scientific">Umboniibacter marinipuniceus</name>
    <dbReference type="NCBI Taxonomy" id="569599"/>
    <lineage>
        <taxon>Bacteria</taxon>
        <taxon>Pseudomonadati</taxon>
        <taxon>Pseudomonadota</taxon>
        <taxon>Gammaproteobacteria</taxon>
        <taxon>Cellvibrionales</taxon>
        <taxon>Cellvibrionaceae</taxon>
        <taxon>Umboniibacter</taxon>
    </lineage>
</organism>
<gene>
    <name evidence="3" type="ORF">DFR27_0381</name>
</gene>
<sequence>MTPARIIDSHHHLWDLSKVHYPWLMQRGVKRFFGDPTPIQRNYLSADFKSDHGKLKVVNSVHIQVGAENGLNEAQWVDAQTRSNSLPSAQVSFCDLTALDATEQLDQLSMLTSLRGIRQIVGRSPSEDAQTGTDGLIASPAFGNGLSLLQARKLSFDLQLIPEQMLRMACLLEGYPSLSVSLCHMGSPWYQSGAGLATWKAGIQELAKNPNIHCKLSGLVMFNHGWRPEDFKPYIEHVLESFGEGRVMFGSNFPVDGLHTGYEQLVDAYIQCINELGKVNLDAIFHDNAAAFYRLTR</sequence>
<dbReference type="EMBL" id="REFJ01000001">
    <property type="protein sequence ID" value="RMA82432.1"/>
    <property type="molecule type" value="Genomic_DNA"/>
</dbReference>
<comment type="similarity">
    <text evidence="1">Belongs to the metallo-dependent hydrolases superfamily.</text>
</comment>
<dbReference type="InterPro" id="IPR006680">
    <property type="entry name" value="Amidohydro-rel"/>
</dbReference>
<dbReference type="RefSeq" id="WP_211327529.1">
    <property type="nucleotide sequence ID" value="NZ_REFJ01000001.1"/>
</dbReference>
<dbReference type="Proteomes" id="UP000267187">
    <property type="component" value="Unassembled WGS sequence"/>
</dbReference>
<evidence type="ECO:0000313" key="4">
    <source>
        <dbReference type="Proteomes" id="UP000267187"/>
    </source>
</evidence>
<dbReference type="InterPro" id="IPR032466">
    <property type="entry name" value="Metal_Hydrolase"/>
</dbReference>
<evidence type="ECO:0000313" key="3">
    <source>
        <dbReference type="EMBL" id="RMA82432.1"/>
    </source>
</evidence>
<keyword evidence="4" id="KW-1185">Reference proteome</keyword>
<protein>
    <submittedName>
        <fullName evidence="3">Putative TIM-barrel fold metal-dependent hydrolase</fullName>
    </submittedName>
</protein>
<dbReference type="Pfam" id="PF04909">
    <property type="entry name" value="Amidohydro_2"/>
    <property type="match status" value="1"/>
</dbReference>
<dbReference type="PANTHER" id="PTHR43569:SF2">
    <property type="entry name" value="AMIDOHYDROLASE-RELATED DOMAIN-CONTAINING PROTEIN"/>
    <property type="match status" value="1"/>
</dbReference>
<dbReference type="PANTHER" id="PTHR43569">
    <property type="entry name" value="AMIDOHYDROLASE"/>
    <property type="match status" value="1"/>
</dbReference>
<dbReference type="Gene3D" id="3.20.20.140">
    <property type="entry name" value="Metal-dependent hydrolases"/>
    <property type="match status" value="1"/>
</dbReference>
<accession>A0A3M0AU14</accession>
<name>A0A3M0AU14_9GAMM</name>
<dbReference type="GO" id="GO:0016787">
    <property type="term" value="F:hydrolase activity"/>
    <property type="evidence" value="ECO:0007669"/>
    <property type="project" value="UniProtKB-KW"/>
</dbReference>
<dbReference type="AlphaFoldDB" id="A0A3M0AU14"/>
<keyword evidence="3" id="KW-0378">Hydrolase</keyword>
<dbReference type="InterPro" id="IPR052350">
    <property type="entry name" value="Metallo-dep_Lactonases"/>
</dbReference>
<dbReference type="SUPFAM" id="SSF51556">
    <property type="entry name" value="Metallo-dependent hydrolases"/>
    <property type="match status" value="1"/>
</dbReference>
<feature type="domain" description="Amidohydrolase-related" evidence="2">
    <location>
        <begin position="7"/>
        <end position="295"/>
    </location>
</feature>
<reference evidence="3 4" key="1">
    <citation type="submission" date="2018-10" db="EMBL/GenBank/DDBJ databases">
        <title>Genomic Encyclopedia of Type Strains, Phase IV (KMG-IV): sequencing the most valuable type-strain genomes for metagenomic binning, comparative biology and taxonomic classification.</title>
        <authorList>
            <person name="Goeker M."/>
        </authorList>
    </citation>
    <scope>NUCLEOTIDE SEQUENCE [LARGE SCALE GENOMIC DNA]</scope>
    <source>
        <strain evidence="3 4">DSM 25080</strain>
    </source>
</reference>
<evidence type="ECO:0000259" key="2">
    <source>
        <dbReference type="Pfam" id="PF04909"/>
    </source>
</evidence>